<keyword evidence="11" id="KW-1185">Reference proteome</keyword>
<dbReference type="InterPro" id="IPR022764">
    <property type="entry name" value="Peptidase_S54_rhomboid_dom"/>
</dbReference>
<evidence type="ECO:0000256" key="7">
    <source>
        <dbReference type="SAM" id="Phobius"/>
    </source>
</evidence>
<dbReference type="Gene3D" id="1.20.1540.10">
    <property type="entry name" value="Rhomboid-like"/>
    <property type="match status" value="1"/>
</dbReference>
<evidence type="ECO:0000256" key="3">
    <source>
        <dbReference type="ARBA" id="ARBA00022692"/>
    </source>
</evidence>
<dbReference type="GO" id="GO:0016020">
    <property type="term" value="C:membrane"/>
    <property type="evidence" value="ECO:0007669"/>
    <property type="project" value="UniProtKB-SubCell"/>
</dbReference>
<dbReference type="GO" id="GO:0004252">
    <property type="term" value="F:serine-type endopeptidase activity"/>
    <property type="evidence" value="ECO:0007669"/>
    <property type="project" value="InterPro"/>
</dbReference>
<sequence length="311" mass="34757">MGESERYIDRRARKITLGEDNNALVALIAINAFGLIIPGLIRLIYILTDSSAAVFASRILPWFILPAKLATLAKAPWTILSYMFVHTHIIAAFTNMLWLWAFGSILQDMAGNKKIFPVYLYGGIAGAIVFIATNYAIPQLRPFISSSFFEGASASIMAVAIATTALAPDYRIFRMLNGGIPLWVLTILFIIIDIASVGTAAPAYLLAHLTGGLTGFLFIVALRRGYDGGAWMLRFYNWFLDLCNPDKKILTPQKTKEKLFYKTGNQKPFEKHSIITQQRIDEILDKINQKGFHLLSEEEKNILKRAGESDF</sequence>
<organism evidence="10 11">
    <name type="scientific">Ginsengibacter hankyongi</name>
    <dbReference type="NCBI Taxonomy" id="2607284"/>
    <lineage>
        <taxon>Bacteria</taxon>
        <taxon>Pseudomonadati</taxon>
        <taxon>Bacteroidota</taxon>
        <taxon>Chitinophagia</taxon>
        <taxon>Chitinophagales</taxon>
        <taxon>Chitinophagaceae</taxon>
        <taxon>Ginsengibacter</taxon>
    </lineage>
</organism>
<dbReference type="InterPro" id="IPR035952">
    <property type="entry name" value="Rhomboid-like_sf"/>
</dbReference>
<comment type="similarity">
    <text evidence="2">Belongs to the peptidase S54 family.</text>
</comment>
<keyword evidence="5 7" id="KW-1133">Transmembrane helix</keyword>
<evidence type="ECO:0000256" key="6">
    <source>
        <dbReference type="ARBA" id="ARBA00023136"/>
    </source>
</evidence>
<dbReference type="AlphaFoldDB" id="A0A5J5IN83"/>
<feature type="domain" description="Peptidase S54 rhomboid" evidence="8">
    <location>
        <begin position="76"/>
        <end position="223"/>
    </location>
</feature>
<dbReference type="InterPro" id="IPR050925">
    <property type="entry name" value="Rhomboid_protease_S54"/>
</dbReference>
<dbReference type="Pfam" id="PF01694">
    <property type="entry name" value="Rhomboid"/>
    <property type="match status" value="1"/>
</dbReference>
<evidence type="ECO:0000256" key="5">
    <source>
        <dbReference type="ARBA" id="ARBA00022989"/>
    </source>
</evidence>
<reference evidence="10 11" key="1">
    <citation type="submission" date="2019-09" db="EMBL/GenBank/DDBJ databases">
        <title>Draft genome sequence of Ginsengibacter sp. BR5-29.</title>
        <authorList>
            <person name="Im W.-T."/>
        </authorList>
    </citation>
    <scope>NUCLEOTIDE SEQUENCE [LARGE SCALE GENOMIC DNA]</scope>
    <source>
        <strain evidence="10 11">BR5-29</strain>
    </source>
</reference>
<dbReference type="InterPro" id="IPR046483">
    <property type="entry name" value="DUF6576"/>
</dbReference>
<evidence type="ECO:0000259" key="9">
    <source>
        <dbReference type="Pfam" id="PF20216"/>
    </source>
</evidence>
<feature type="transmembrane region" description="Helical" evidence="7">
    <location>
        <begin position="23"/>
        <end position="47"/>
    </location>
</feature>
<feature type="transmembrane region" description="Helical" evidence="7">
    <location>
        <begin position="83"/>
        <end position="106"/>
    </location>
</feature>
<dbReference type="RefSeq" id="WP_150414127.1">
    <property type="nucleotide sequence ID" value="NZ_VYQF01000001.1"/>
</dbReference>
<evidence type="ECO:0000313" key="11">
    <source>
        <dbReference type="Proteomes" id="UP000326903"/>
    </source>
</evidence>
<evidence type="ECO:0000313" key="10">
    <source>
        <dbReference type="EMBL" id="KAA9041998.1"/>
    </source>
</evidence>
<evidence type="ECO:0000256" key="1">
    <source>
        <dbReference type="ARBA" id="ARBA00004141"/>
    </source>
</evidence>
<proteinExistence type="inferred from homology"/>
<keyword evidence="10" id="KW-0645">Protease</keyword>
<dbReference type="GO" id="GO:0006508">
    <property type="term" value="P:proteolysis"/>
    <property type="evidence" value="ECO:0007669"/>
    <property type="project" value="UniProtKB-KW"/>
</dbReference>
<accession>A0A5J5IN83</accession>
<gene>
    <name evidence="10" type="ORF">FW778_08275</name>
</gene>
<dbReference type="PANTHER" id="PTHR43731">
    <property type="entry name" value="RHOMBOID PROTEASE"/>
    <property type="match status" value="1"/>
</dbReference>
<feature type="transmembrane region" description="Helical" evidence="7">
    <location>
        <begin position="203"/>
        <end position="222"/>
    </location>
</feature>
<feature type="transmembrane region" description="Helical" evidence="7">
    <location>
        <begin position="143"/>
        <end position="167"/>
    </location>
</feature>
<evidence type="ECO:0000259" key="8">
    <source>
        <dbReference type="Pfam" id="PF01694"/>
    </source>
</evidence>
<dbReference type="PANTHER" id="PTHR43731:SF14">
    <property type="entry name" value="PRESENILIN-ASSOCIATED RHOMBOID-LIKE PROTEIN, MITOCHONDRIAL"/>
    <property type="match status" value="1"/>
</dbReference>
<dbReference type="SUPFAM" id="SSF144091">
    <property type="entry name" value="Rhomboid-like"/>
    <property type="match status" value="1"/>
</dbReference>
<comment type="subcellular location">
    <subcellularLocation>
        <location evidence="1">Membrane</location>
        <topology evidence="1">Multi-pass membrane protein</topology>
    </subcellularLocation>
</comment>
<feature type="transmembrane region" description="Helical" evidence="7">
    <location>
        <begin position="118"/>
        <end position="137"/>
    </location>
</feature>
<protein>
    <submittedName>
        <fullName evidence="10">Rhomboid family intramembrane serine protease</fullName>
    </submittedName>
</protein>
<keyword evidence="6 7" id="KW-0472">Membrane</keyword>
<keyword evidence="4" id="KW-0378">Hydrolase</keyword>
<feature type="transmembrane region" description="Helical" evidence="7">
    <location>
        <begin position="179"/>
        <end position="197"/>
    </location>
</feature>
<evidence type="ECO:0000256" key="2">
    <source>
        <dbReference type="ARBA" id="ARBA00009045"/>
    </source>
</evidence>
<dbReference type="EMBL" id="VYQF01000001">
    <property type="protein sequence ID" value="KAA9041998.1"/>
    <property type="molecule type" value="Genomic_DNA"/>
</dbReference>
<dbReference type="Pfam" id="PF20216">
    <property type="entry name" value="DUF6576"/>
    <property type="match status" value="1"/>
</dbReference>
<feature type="domain" description="DUF6576" evidence="9">
    <location>
        <begin position="276"/>
        <end position="305"/>
    </location>
</feature>
<comment type="caution">
    <text evidence="10">The sequence shown here is derived from an EMBL/GenBank/DDBJ whole genome shotgun (WGS) entry which is preliminary data.</text>
</comment>
<dbReference type="Proteomes" id="UP000326903">
    <property type="component" value="Unassembled WGS sequence"/>
</dbReference>
<name>A0A5J5IN83_9BACT</name>
<evidence type="ECO:0000256" key="4">
    <source>
        <dbReference type="ARBA" id="ARBA00022801"/>
    </source>
</evidence>
<keyword evidence="3 7" id="KW-0812">Transmembrane</keyword>